<dbReference type="SUPFAM" id="SSF56672">
    <property type="entry name" value="DNA/RNA polymerases"/>
    <property type="match status" value="1"/>
</dbReference>
<accession>A0ABT0R2M7</accession>
<keyword evidence="1" id="KW-0227">DNA damage</keyword>
<organism evidence="3 4">
    <name type="scientific">Brachybacterium equifaecis</name>
    <dbReference type="NCBI Taxonomy" id="2910770"/>
    <lineage>
        <taxon>Bacteria</taxon>
        <taxon>Bacillati</taxon>
        <taxon>Actinomycetota</taxon>
        <taxon>Actinomycetes</taxon>
        <taxon>Micrococcales</taxon>
        <taxon>Dermabacteraceae</taxon>
        <taxon>Brachybacterium</taxon>
    </lineage>
</organism>
<evidence type="ECO:0000256" key="1">
    <source>
        <dbReference type="ARBA" id="ARBA00022763"/>
    </source>
</evidence>
<evidence type="ECO:0000259" key="2">
    <source>
        <dbReference type="Pfam" id="PF00817"/>
    </source>
</evidence>
<name>A0ABT0R2M7_9MICO</name>
<dbReference type="Pfam" id="PF00817">
    <property type="entry name" value="IMS"/>
    <property type="match status" value="1"/>
</dbReference>
<dbReference type="RefSeq" id="WP_249738230.1">
    <property type="nucleotide sequence ID" value="NZ_JAKNCJ010000008.1"/>
</dbReference>
<keyword evidence="4" id="KW-1185">Reference proteome</keyword>
<comment type="caution">
    <text evidence="3">The sequence shown here is derived from an EMBL/GenBank/DDBJ whole genome shotgun (WGS) entry which is preliminary data.</text>
</comment>
<dbReference type="InterPro" id="IPR001126">
    <property type="entry name" value="UmuC"/>
</dbReference>
<protein>
    <submittedName>
        <fullName evidence="3">DNA polymerase Y family protein</fullName>
    </submittedName>
</protein>
<feature type="domain" description="UmuC" evidence="2">
    <location>
        <begin position="55"/>
        <end position="177"/>
    </location>
</feature>
<gene>
    <name evidence="3" type="ORF">Bequi_12310</name>
</gene>
<dbReference type="PANTHER" id="PTHR35369">
    <property type="entry name" value="BLR3025 PROTEIN-RELATED"/>
    <property type="match status" value="1"/>
</dbReference>
<evidence type="ECO:0000313" key="3">
    <source>
        <dbReference type="EMBL" id="MCL6424151.1"/>
    </source>
</evidence>
<evidence type="ECO:0000313" key="4">
    <source>
        <dbReference type="Proteomes" id="UP001203761"/>
    </source>
</evidence>
<proteinExistence type="predicted"/>
<dbReference type="Proteomes" id="UP001203761">
    <property type="component" value="Unassembled WGS sequence"/>
</dbReference>
<dbReference type="PANTHER" id="PTHR35369:SF2">
    <property type="entry name" value="BLR3025 PROTEIN"/>
    <property type="match status" value="1"/>
</dbReference>
<sequence length="582" mass="61654">MTLLLPPAPPEQERPEALPATRTAAVLIPAWPLVVAHDHLERSAEGGARADGSRPPLIVMEHHRVLHADDLARAHGVSAGMRRRSAQAACPGAIVADRDRERESALFELVAAAVDSVAAGVDVLRPGVLLMSARGPARHQGGESALAERIVDAVADATGWDCAVGIADGPFAALLAARTGRIVRPGRSRDYLAPHDLEALREAPVGPGWGHRDRPAAVGEKGGRLDLAEVIDLLARLGITSLGDFAALPRASVLTRFGADVAQLHLLASGGEPIPPAAHHPTQPLEVIRALETPLVRADQAAFIARPMAEELHSMLVARGMICTRLRISARTAAGEELERTWRHDGALAPADVVDRIRWQCDGWITSARLRRSGAQEVGEIVRIGLHPLQLMPAGEGAAALWGSAGEAAQRAGRAFARAQGLAGEEAVLVPAEIGGRLLREQVHLVPWRSEKPDARPGPWPGSLPRPLPAVVFAQPPPVELRAAGGSGVVVTARGLLSADPAALRVPAGERAQDAPADLRAHGLEPGRDYAVTGFGRPSILDERWWSPDGARAARLHVILEEGHALLLLSRAGQWHAEGLYD</sequence>
<dbReference type="EMBL" id="JAKNCJ010000008">
    <property type="protein sequence ID" value="MCL6424151.1"/>
    <property type="molecule type" value="Genomic_DNA"/>
</dbReference>
<dbReference type="InterPro" id="IPR043502">
    <property type="entry name" value="DNA/RNA_pol_sf"/>
</dbReference>
<dbReference type="CDD" id="cd03468">
    <property type="entry name" value="PolY_like"/>
    <property type="match status" value="1"/>
</dbReference>
<reference evidence="3" key="1">
    <citation type="submission" date="2022-02" db="EMBL/GenBank/DDBJ databases">
        <authorList>
            <person name="Lee M."/>
            <person name="Kim S.-J."/>
            <person name="Jung M.-Y."/>
        </authorList>
    </citation>
    <scope>NUCLEOTIDE SEQUENCE</scope>
    <source>
        <strain evidence="3">JHP9</strain>
    </source>
</reference>
<dbReference type="InterPro" id="IPR050356">
    <property type="entry name" value="SulA_CellDiv_inhibitor"/>
</dbReference>